<accession>A0A6C0JNU9</accession>
<reference evidence="1" key="1">
    <citation type="journal article" date="2020" name="Nature">
        <title>Giant virus diversity and host interactions through global metagenomics.</title>
        <authorList>
            <person name="Schulz F."/>
            <person name="Roux S."/>
            <person name="Paez-Espino D."/>
            <person name="Jungbluth S."/>
            <person name="Walsh D.A."/>
            <person name="Denef V.J."/>
            <person name="McMahon K.D."/>
            <person name="Konstantinidis K.T."/>
            <person name="Eloe-Fadrosh E.A."/>
            <person name="Kyrpides N.C."/>
            <person name="Woyke T."/>
        </authorList>
    </citation>
    <scope>NUCLEOTIDE SEQUENCE</scope>
    <source>
        <strain evidence="1">GVMAG-S-1035315-10</strain>
    </source>
</reference>
<organism evidence="1">
    <name type="scientific">viral metagenome</name>
    <dbReference type="NCBI Taxonomy" id="1070528"/>
    <lineage>
        <taxon>unclassified sequences</taxon>
        <taxon>metagenomes</taxon>
        <taxon>organismal metagenomes</taxon>
    </lineage>
</organism>
<dbReference type="AlphaFoldDB" id="A0A6C0JNU9"/>
<evidence type="ECO:0000313" key="1">
    <source>
        <dbReference type="EMBL" id="QHU06466.1"/>
    </source>
</evidence>
<name>A0A6C0JNU9_9ZZZZ</name>
<sequence length="132" mass="14333">MASNVQRGPTRMDSSDWIRIKRLNGAIGNMIYVSSPVSPSPRQFMNVVNPNPIINPGVGRYTEFGLSNIQRPASSYTDYVAANTASYVLQTPINSCGESGAKALTAHLICRCAPRDIIKHNGVCVVCRHSLV</sequence>
<dbReference type="EMBL" id="MN740656">
    <property type="protein sequence ID" value="QHU06466.1"/>
    <property type="molecule type" value="Genomic_DNA"/>
</dbReference>
<protein>
    <submittedName>
        <fullName evidence="1">Uncharacterized protein</fullName>
    </submittedName>
</protein>
<proteinExistence type="predicted"/>